<accession>A0A5J5HNL7</accession>
<keyword evidence="1" id="KW-1133">Transmembrane helix</keyword>
<evidence type="ECO:0000256" key="1">
    <source>
        <dbReference type="SAM" id="Phobius"/>
    </source>
</evidence>
<gene>
    <name evidence="2" type="ORF">F4V44_14520</name>
</gene>
<reference evidence="2 3" key="1">
    <citation type="submission" date="2019-09" db="EMBL/GenBank/DDBJ databases">
        <title>Whole genome sequences of isolates from the Mars Exploration Rovers.</title>
        <authorList>
            <person name="Seuylemezian A."/>
            <person name="Vaishampayan P."/>
        </authorList>
    </citation>
    <scope>NUCLEOTIDE SEQUENCE [LARGE SCALE GENOMIC DNA]</scope>
    <source>
        <strain evidence="2 3">MER_TA_151</strain>
    </source>
</reference>
<evidence type="ECO:0000313" key="3">
    <source>
        <dbReference type="Proteomes" id="UP000326671"/>
    </source>
</evidence>
<evidence type="ECO:0000313" key="2">
    <source>
        <dbReference type="EMBL" id="KAA9022963.1"/>
    </source>
</evidence>
<dbReference type="RefSeq" id="WP_150440755.1">
    <property type="nucleotide sequence ID" value="NZ_VYKL01000021.1"/>
</dbReference>
<feature type="transmembrane region" description="Helical" evidence="1">
    <location>
        <begin position="6"/>
        <end position="23"/>
    </location>
</feature>
<proteinExistence type="predicted"/>
<keyword evidence="1" id="KW-0812">Transmembrane</keyword>
<dbReference type="OrthoDB" id="2662123at2"/>
<dbReference type="Proteomes" id="UP000326671">
    <property type="component" value="Unassembled WGS sequence"/>
</dbReference>
<name>A0A5J5HNL7_9BACI</name>
<dbReference type="InterPro" id="IPR024419">
    <property type="entry name" value="YvrJ"/>
</dbReference>
<dbReference type="EMBL" id="VYKL01000021">
    <property type="protein sequence ID" value="KAA9022963.1"/>
    <property type="molecule type" value="Genomic_DNA"/>
</dbReference>
<comment type="caution">
    <text evidence="2">The sequence shown here is derived from an EMBL/GenBank/DDBJ whole genome shotgun (WGS) entry which is preliminary data.</text>
</comment>
<keyword evidence="3" id="KW-1185">Reference proteome</keyword>
<dbReference type="Pfam" id="PF12841">
    <property type="entry name" value="YvrJ"/>
    <property type="match status" value="1"/>
</dbReference>
<sequence>MEQLIPLISEVGFPIAVTLFLLYRMEAKLDNVVQSIQSLPERLSGK</sequence>
<protein>
    <submittedName>
        <fullName evidence="2">YvrJ family protein</fullName>
    </submittedName>
</protein>
<keyword evidence="1" id="KW-0472">Membrane</keyword>
<dbReference type="AlphaFoldDB" id="A0A5J5HNL7"/>
<organism evidence="2 3">
    <name type="scientific">Niallia endozanthoxylica</name>
    <dbReference type="NCBI Taxonomy" id="2036016"/>
    <lineage>
        <taxon>Bacteria</taxon>
        <taxon>Bacillati</taxon>
        <taxon>Bacillota</taxon>
        <taxon>Bacilli</taxon>
        <taxon>Bacillales</taxon>
        <taxon>Bacillaceae</taxon>
        <taxon>Niallia</taxon>
    </lineage>
</organism>